<dbReference type="Proteomes" id="UP001244207">
    <property type="component" value="Unassembled WGS sequence"/>
</dbReference>
<organism evidence="1 2">
    <name type="scientific">Glomerella acutata</name>
    <name type="common">Colletotrichum acutatum</name>
    <dbReference type="NCBI Taxonomy" id="27357"/>
    <lineage>
        <taxon>Eukaryota</taxon>
        <taxon>Fungi</taxon>
        <taxon>Dikarya</taxon>
        <taxon>Ascomycota</taxon>
        <taxon>Pezizomycotina</taxon>
        <taxon>Sordariomycetes</taxon>
        <taxon>Hypocreomycetidae</taxon>
        <taxon>Glomerellales</taxon>
        <taxon>Glomerellaceae</taxon>
        <taxon>Colletotrichum</taxon>
        <taxon>Colletotrichum acutatum species complex</taxon>
    </lineage>
</organism>
<evidence type="ECO:0000313" key="1">
    <source>
        <dbReference type="EMBL" id="KAK1724349.1"/>
    </source>
</evidence>
<name>A0AAD8XE24_GLOAC</name>
<evidence type="ECO:0000313" key="2">
    <source>
        <dbReference type="Proteomes" id="UP001244207"/>
    </source>
</evidence>
<dbReference type="AlphaFoldDB" id="A0AAD8XE24"/>
<proteinExistence type="predicted"/>
<dbReference type="GeneID" id="85396763"/>
<dbReference type="RefSeq" id="XP_060364404.1">
    <property type="nucleotide sequence ID" value="XM_060512865.1"/>
</dbReference>
<keyword evidence="2" id="KW-1185">Reference proteome</keyword>
<reference evidence="1" key="1">
    <citation type="submission" date="2021-12" db="EMBL/GenBank/DDBJ databases">
        <title>Comparative genomics, transcriptomics and evolutionary studies reveal genomic signatures of adaptation to plant cell wall in hemibiotrophic fungi.</title>
        <authorList>
            <consortium name="DOE Joint Genome Institute"/>
            <person name="Baroncelli R."/>
            <person name="Diaz J.F."/>
            <person name="Benocci T."/>
            <person name="Peng M."/>
            <person name="Battaglia E."/>
            <person name="Haridas S."/>
            <person name="Andreopoulos W."/>
            <person name="Labutti K."/>
            <person name="Pangilinan J."/>
            <person name="Floch G.L."/>
            <person name="Makela M.R."/>
            <person name="Henrissat B."/>
            <person name="Grigoriev I.V."/>
            <person name="Crouch J.A."/>
            <person name="De Vries R.P."/>
            <person name="Sukno S.A."/>
            <person name="Thon M.R."/>
        </authorList>
    </citation>
    <scope>NUCLEOTIDE SEQUENCE</scope>
    <source>
        <strain evidence="1">CBS 112980</strain>
    </source>
</reference>
<comment type="caution">
    <text evidence="1">The sequence shown here is derived from an EMBL/GenBank/DDBJ whole genome shotgun (WGS) entry which is preliminary data.</text>
</comment>
<protein>
    <submittedName>
        <fullName evidence="1">Uncharacterized protein</fullName>
    </submittedName>
</protein>
<feature type="non-terminal residue" evidence="1">
    <location>
        <position position="1"/>
    </location>
</feature>
<dbReference type="EMBL" id="JAHMHS010000053">
    <property type="protein sequence ID" value="KAK1724349.1"/>
    <property type="molecule type" value="Genomic_DNA"/>
</dbReference>
<sequence length="114" mass="12614">AVPVPHLKQPPAALSPDATIAQRLRAACILPHLEPKWSARRPSKGPVLCRGPRCESERFKRHRQRLVIPPPTAAHSLTRPSPDDALQTHSSFLFVFLSSHTAEDCCCCCQSPYP</sequence>
<accession>A0AAD8XE24</accession>
<gene>
    <name evidence="1" type="ORF">BDZ83DRAFT_731229</name>
</gene>